<sequence length="455" mass="49554">MTTPRTAHRRTSGSIRHLSSGSWQARYTGPDGALRTLGTFPTKVEADQALAHETSRMARGLWHDTSRGQEQLGRWFREWIAGRADLADSTRALYERLLETVIDAPLSLPRPSGAVRTVHIGAQTLASVTPADVREWDSAVLADATRRATARWDRARNHPLRVNAAIRRWAAANGTPVAPTGRMPSALREAWLTETGGVIAADGPQDRNVGRTEAAQAYRLLHTGMSQAVADGLIPANPCLVKGASQRDSKDRTERRTATPAEIWALADAMPERYRAAVIVAFCSGLRAGELFALQRRHVDLEARTLRVEQSLARPGTGASRAFSSTKTRAGRRTVALPTVAVTALTEHMARFTLPGTDSLVFGTRTGKPLSGSYRSVMFARARHAIGRDDLTWHDQRHSAMTFVASTGATLPELMERAGHASSRAALHYQHAADGAQRRIADRLDEALGRPSEVA</sequence>
<evidence type="ECO:0000256" key="3">
    <source>
        <dbReference type="ARBA" id="ARBA00023172"/>
    </source>
</evidence>
<protein>
    <submittedName>
        <fullName evidence="6">Putative prophage phiRv2 integrase</fullName>
    </submittedName>
</protein>
<evidence type="ECO:0000313" key="6">
    <source>
        <dbReference type="EMBL" id="OIQ88385.1"/>
    </source>
</evidence>
<dbReference type="SUPFAM" id="SSF56349">
    <property type="entry name" value="DNA breaking-rejoining enzymes"/>
    <property type="match status" value="1"/>
</dbReference>
<dbReference type="InterPro" id="IPR036625">
    <property type="entry name" value="E3-bd_dom_sf"/>
</dbReference>
<dbReference type="InterPro" id="IPR050090">
    <property type="entry name" value="Tyrosine_recombinase_XerCD"/>
</dbReference>
<keyword evidence="3" id="KW-0233">DNA recombination</keyword>
<dbReference type="Pfam" id="PF26003">
    <property type="entry name" value="Integrase_N_phage"/>
    <property type="match status" value="1"/>
</dbReference>
<dbReference type="Gene3D" id="1.10.443.10">
    <property type="entry name" value="Intergrase catalytic core"/>
    <property type="match status" value="1"/>
</dbReference>
<evidence type="ECO:0000256" key="4">
    <source>
        <dbReference type="SAM" id="MobiDB-lite"/>
    </source>
</evidence>
<dbReference type="GO" id="GO:0015074">
    <property type="term" value="P:DNA integration"/>
    <property type="evidence" value="ECO:0007669"/>
    <property type="project" value="InterPro"/>
</dbReference>
<dbReference type="PROSITE" id="PS51898">
    <property type="entry name" value="TYR_RECOMBINASE"/>
    <property type="match status" value="1"/>
</dbReference>
<gene>
    <name evidence="6" type="ORF">GALL_297380</name>
</gene>
<comment type="caution">
    <text evidence="6">The sequence shown here is derived from an EMBL/GenBank/DDBJ whole genome shotgun (WGS) entry which is preliminary data.</text>
</comment>
<proteinExistence type="inferred from homology"/>
<dbReference type="GO" id="GO:0016746">
    <property type="term" value="F:acyltransferase activity"/>
    <property type="evidence" value="ECO:0007669"/>
    <property type="project" value="InterPro"/>
</dbReference>
<feature type="compositionally biased region" description="Polar residues" evidence="4">
    <location>
        <begin position="12"/>
        <end position="22"/>
    </location>
</feature>
<organism evidence="6">
    <name type="scientific">mine drainage metagenome</name>
    <dbReference type="NCBI Taxonomy" id="410659"/>
    <lineage>
        <taxon>unclassified sequences</taxon>
        <taxon>metagenomes</taxon>
        <taxon>ecological metagenomes</taxon>
    </lineage>
</organism>
<dbReference type="InterPro" id="IPR058717">
    <property type="entry name" value="Phage_L5_Integrase_N"/>
</dbReference>
<evidence type="ECO:0000256" key="1">
    <source>
        <dbReference type="ARBA" id="ARBA00008857"/>
    </source>
</evidence>
<name>A0A1J5QXF0_9ZZZZ</name>
<dbReference type="InterPro" id="IPR011010">
    <property type="entry name" value="DNA_brk_join_enz"/>
</dbReference>
<dbReference type="GO" id="GO:0006310">
    <property type="term" value="P:DNA recombination"/>
    <property type="evidence" value="ECO:0007669"/>
    <property type="project" value="UniProtKB-KW"/>
</dbReference>
<comment type="similarity">
    <text evidence="1">Belongs to the 'phage' integrase family.</text>
</comment>
<evidence type="ECO:0000259" key="5">
    <source>
        <dbReference type="PROSITE" id="PS51898"/>
    </source>
</evidence>
<feature type="compositionally biased region" description="Basic residues" evidence="4">
    <location>
        <begin position="1"/>
        <end position="11"/>
    </location>
</feature>
<dbReference type="PANTHER" id="PTHR30349:SF64">
    <property type="entry name" value="PROPHAGE INTEGRASE INTD-RELATED"/>
    <property type="match status" value="1"/>
</dbReference>
<dbReference type="Gene3D" id="1.10.150.130">
    <property type="match status" value="1"/>
</dbReference>
<dbReference type="InterPro" id="IPR055370">
    <property type="entry name" value="Lsr2_DNA-bd"/>
</dbReference>
<dbReference type="InterPro" id="IPR002104">
    <property type="entry name" value="Integrase_catalytic"/>
</dbReference>
<dbReference type="GO" id="GO:0003677">
    <property type="term" value="F:DNA binding"/>
    <property type="evidence" value="ECO:0007669"/>
    <property type="project" value="UniProtKB-KW"/>
</dbReference>
<reference evidence="6" key="1">
    <citation type="submission" date="2016-10" db="EMBL/GenBank/DDBJ databases">
        <title>Sequence of Gallionella enrichment culture.</title>
        <authorList>
            <person name="Poehlein A."/>
            <person name="Muehling M."/>
            <person name="Daniel R."/>
        </authorList>
    </citation>
    <scope>NUCLEOTIDE SEQUENCE</scope>
</reference>
<dbReference type="Gene3D" id="4.10.320.10">
    <property type="entry name" value="E3-binding domain"/>
    <property type="match status" value="1"/>
</dbReference>
<dbReference type="Pfam" id="PF00589">
    <property type="entry name" value="Phage_integrase"/>
    <property type="match status" value="1"/>
</dbReference>
<dbReference type="AlphaFoldDB" id="A0A1J5QXF0"/>
<keyword evidence="2" id="KW-0238">DNA-binding</keyword>
<evidence type="ECO:0000256" key="2">
    <source>
        <dbReference type="ARBA" id="ARBA00023125"/>
    </source>
</evidence>
<dbReference type="InterPro" id="IPR013762">
    <property type="entry name" value="Integrase-like_cat_sf"/>
</dbReference>
<feature type="domain" description="Tyr recombinase" evidence="5">
    <location>
        <begin position="253"/>
        <end position="442"/>
    </location>
</feature>
<dbReference type="InterPro" id="IPR010998">
    <property type="entry name" value="Integrase_recombinase_N"/>
</dbReference>
<dbReference type="Pfam" id="PF23359">
    <property type="entry name" value="Lsr2_DNA-bd"/>
    <property type="match status" value="1"/>
</dbReference>
<feature type="region of interest" description="Disordered" evidence="4">
    <location>
        <begin position="1"/>
        <end position="22"/>
    </location>
</feature>
<accession>A0A1J5QXF0</accession>
<dbReference type="PANTHER" id="PTHR30349">
    <property type="entry name" value="PHAGE INTEGRASE-RELATED"/>
    <property type="match status" value="1"/>
</dbReference>
<dbReference type="CDD" id="cd01189">
    <property type="entry name" value="INT_ICEBs1_C_like"/>
    <property type="match status" value="1"/>
</dbReference>
<dbReference type="EMBL" id="MLJW01000374">
    <property type="protein sequence ID" value="OIQ88385.1"/>
    <property type="molecule type" value="Genomic_DNA"/>
</dbReference>